<dbReference type="PANTHER" id="PTHR42743">
    <property type="entry name" value="AMINO-ACID AMINOTRANSFERASE"/>
    <property type="match status" value="1"/>
</dbReference>
<dbReference type="CDD" id="cd00449">
    <property type="entry name" value="PLPDE_IV"/>
    <property type="match status" value="1"/>
</dbReference>
<dbReference type="InterPro" id="IPR050571">
    <property type="entry name" value="Class-IV_PLP-Dep_Aminotrnsfr"/>
</dbReference>
<dbReference type="EC" id="2.6.1.42" evidence="5"/>
<organism evidence="9 10">
    <name type="scientific">Algibacter mikhailovii</name>
    <dbReference type="NCBI Taxonomy" id="425498"/>
    <lineage>
        <taxon>Bacteria</taxon>
        <taxon>Pseudomonadati</taxon>
        <taxon>Bacteroidota</taxon>
        <taxon>Flavobacteriia</taxon>
        <taxon>Flavobacteriales</taxon>
        <taxon>Flavobacteriaceae</taxon>
        <taxon>Algibacter</taxon>
    </lineage>
</organism>
<sequence length="286" mass="32779">MIAVFFMTNFNGTILEKEEQMSFQNRGYAYGDALFETIKVSGGKILFWEDHYFRLMSSMRIMRMEIPMRFTMEYLEDEIRKTLENSGLNTVTSRVKLMVHRNEGGLYTPNVNDVSFVISASKLNEDFYLIKDEFYEVDLYKDFYVSPSLLSTLKTNNKAINVIGSIYAKENGLNNCFLLNTNKKIVEALNGNVFLVKGNIIKTPPLSEGCLKGIMRTQILNLIKDLPELELVEESISPFELQKADELFITNVIAGIQPISKYRKKIFNSAVAKSLVQKLNVKIRLN</sequence>
<dbReference type="InterPro" id="IPR043132">
    <property type="entry name" value="BCAT-like_C"/>
</dbReference>
<dbReference type="PANTHER" id="PTHR42743:SF11">
    <property type="entry name" value="AMINODEOXYCHORISMATE LYASE"/>
    <property type="match status" value="1"/>
</dbReference>
<keyword evidence="10" id="KW-1185">Reference proteome</keyword>
<dbReference type="InterPro" id="IPR036038">
    <property type="entry name" value="Aminotransferase-like"/>
</dbReference>
<dbReference type="EMBL" id="BMWZ01000001">
    <property type="protein sequence ID" value="GGZ67269.1"/>
    <property type="molecule type" value="Genomic_DNA"/>
</dbReference>
<proteinExistence type="inferred from homology"/>
<comment type="catalytic activity">
    <reaction evidence="7">
        <text>L-isoleucine + 2-oxoglutarate = (S)-3-methyl-2-oxopentanoate + L-glutamate</text>
        <dbReference type="Rhea" id="RHEA:24801"/>
        <dbReference type="ChEBI" id="CHEBI:16810"/>
        <dbReference type="ChEBI" id="CHEBI:29985"/>
        <dbReference type="ChEBI" id="CHEBI:35146"/>
        <dbReference type="ChEBI" id="CHEBI:58045"/>
        <dbReference type="EC" id="2.6.1.42"/>
    </reaction>
</comment>
<reference evidence="9" key="2">
    <citation type="submission" date="2020-09" db="EMBL/GenBank/DDBJ databases">
        <authorList>
            <person name="Sun Q."/>
            <person name="Kim S."/>
        </authorList>
    </citation>
    <scope>NUCLEOTIDE SEQUENCE</scope>
    <source>
        <strain evidence="9">KCTC 12710</strain>
    </source>
</reference>
<comment type="catalytic activity">
    <reaction evidence="8">
        <text>L-leucine + 2-oxoglutarate = 4-methyl-2-oxopentanoate + L-glutamate</text>
        <dbReference type="Rhea" id="RHEA:18321"/>
        <dbReference type="ChEBI" id="CHEBI:16810"/>
        <dbReference type="ChEBI" id="CHEBI:17865"/>
        <dbReference type="ChEBI" id="CHEBI:29985"/>
        <dbReference type="ChEBI" id="CHEBI:57427"/>
        <dbReference type="EC" id="2.6.1.42"/>
    </reaction>
</comment>
<comment type="pathway">
    <text evidence="1">Amino-acid biosynthesis; L-isoleucine biosynthesis; L-isoleucine from 2-oxobutanoate: step 4/4.</text>
</comment>
<dbReference type="InterPro" id="IPR043131">
    <property type="entry name" value="BCAT-like_N"/>
</dbReference>
<dbReference type="GO" id="GO:0004084">
    <property type="term" value="F:branched-chain-amino-acid transaminase activity"/>
    <property type="evidence" value="ECO:0007669"/>
    <property type="project" value="UniProtKB-EC"/>
</dbReference>
<protein>
    <recommendedName>
        <fullName evidence="5">branched-chain-amino-acid transaminase</fullName>
        <ecNumber evidence="5">2.6.1.42</ecNumber>
    </recommendedName>
</protein>
<evidence type="ECO:0000256" key="1">
    <source>
        <dbReference type="ARBA" id="ARBA00004824"/>
    </source>
</evidence>
<comment type="similarity">
    <text evidence="4">Belongs to the class-IV pyridoxal-phosphate-dependent aminotransferase family.</text>
</comment>
<dbReference type="SUPFAM" id="SSF56752">
    <property type="entry name" value="D-aminoacid aminotransferase-like PLP-dependent enzymes"/>
    <property type="match status" value="1"/>
</dbReference>
<evidence type="ECO:0000256" key="4">
    <source>
        <dbReference type="ARBA" id="ARBA00009320"/>
    </source>
</evidence>
<dbReference type="Gene3D" id="3.20.10.10">
    <property type="entry name" value="D-amino Acid Aminotransferase, subunit A, domain 2"/>
    <property type="match status" value="1"/>
</dbReference>
<evidence type="ECO:0000313" key="9">
    <source>
        <dbReference type="EMBL" id="GGZ67269.1"/>
    </source>
</evidence>
<evidence type="ECO:0000256" key="6">
    <source>
        <dbReference type="ARBA" id="ARBA00048212"/>
    </source>
</evidence>
<accession>A0A918V469</accession>
<comment type="catalytic activity">
    <reaction evidence="6">
        <text>L-valine + 2-oxoglutarate = 3-methyl-2-oxobutanoate + L-glutamate</text>
        <dbReference type="Rhea" id="RHEA:24813"/>
        <dbReference type="ChEBI" id="CHEBI:11851"/>
        <dbReference type="ChEBI" id="CHEBI:16810"/>
        <dbReference type="ChEBI" id="CHEBI:29985"/>
        <dbReference type="ChEBI" id="CHEBI:57762"/>
        <dbReference type="EC" id="2.6.1.42"/>
    </reaction>
</comment>
<evidence type="ECO:0000256" key="5">
    <source>
        <dbReference type="ARBA" id="ARBA00013053"/>
    </source>
</evidence>
<evidence type="ECO:0000256" key="3">
    <source>
        <dbReference type="ARBA" id="ARBA00005072"/>
    </source>
</evidence>
<gene>
    <name evidence="9" type="ORF">GCM10007028_00130</name>
</gene>
<dbReference type="GO" id="GO:0046394">
    <property type="term" value="P:carboxylic acid biosynthetic process"/>
    <property type="evidence" value="ECO:0007669"/>
    <property type="project" value="UniProtKB-ARBA"/>
</dbReference>
<dbReference type="Pfam" id="PF01063">
    <property type="entry name" value="Aminotran_4"/>
    <property type="match status" value="1"/>
</dbReference>
<evidence type="ECO:0000256" key="2">
    <source>
        <dbReference type="ARBA" id="ARBA00004931"/>
    </source>
</evidence>
<keyword evidence="9" id="KW-0808">Transferase</keyword>
<dbReference type="InterPro" id="IPR001544">
    <property type="entry name" value="Aminotrans_IV"/>
</dbReference>
<keyword evidence="9" id="KW-0032">Aminotransferase</keyword>
<reference evidence="9" key="1">
    <citation type="journal article" date="2014" name="Int. J. Syst. Evol. Microbiol.">
        <title>Complete genome sequence of Corynebacterium casei LMG S-19264T (=DSM 44701T), isolated from a smear-ripened cheese.</title>
        <authorList>
            <consortium name="US DOE Joint Genome Institute (JGI-PGF)"/>
            <person name="Walter F."/>
            <person name="Albersmeier A."/>
            <person name="Kalinowski J."/>
            <person name="Ruckert C."/>
        </authorList>
    </citation>
    <scope>NUCLEOTIDE SEQUENCE</scope>
    <source>
        <strain evidence="9">KCTC 12710</strain>
    </source>
</reference>
<evidence type="ECO:0000256" key="7">
    <source>
        <dbReference type="ARBA" id="ARBA00048798"/>
    </source>
</evidence>
<dbReference type="Proteomes" id="UP000636004">
    <property type="component" value="Unassembled WGS sequence"/>
</dbReference>
<comment type="caution">
    <text evidence="9">The sequence shown here is derived from an EMBL/GenBank/DDBJ whole genome shotgun (WGS) entry which is preliminary data.</text>
</comment>
<dbReference type="Gene3D" id="3.30.470.10">
    <property type="match status" value="1"/>
</dbReference>
<evidence type="ECO:0000313" key="10">
    <source>
        <dbReference type="Proteomes" id="UP000636004"/>
    </source>
</evidence>
<evidence type="ECO:0000256" key="8">
    <source>
        <dbReference type="ARBA" id="ARBA00049229"/>
    </source>
</evidence>
<dbReference type="AlphaFoldDB" id="A0A918V469"/>
<name>A0A918V469_9FLAO</name>
<comment type="pathway">
    <text evidence="2">Amino-acid biosynthesis; L-valine biosynthesis; L-valine from pyruvate: step 4/4.</text>
</comment>
<comment type="pathway">
    <text evidence="3">Amino-acid biosynthesis; L-leucine biosynthesis; L-leucine from 3-methyl-2-oxobutanoate: step 4/4.</text>
</comment>